<accession>A0AAV7LK53</accession>
<evidence type="ECO:0000256" key="5">
    <source>
        <dbReference type="ARBA" id="ARBA00053168"/>
    </source>
</evidence>
<evidence type="ECO:0000256" key="3">
    <source>
        <dbReference type="ARBA" id="ARBA00023054"/>
    </source>
</evidence>
<dbReference type="FunFam" id="3.30.530.20:FF:000016">
    <property type="entry name" value="StAR-related lipid transfer protein 7, mitochondrial"/>
    <property type="match status" value="1"/>
</dbReference>
<proteinExistence type="predicted"/>
<protein>
    <recommendedName>
        <fullName evidence="6">StAR-related lipid transfer protein 7, mitochondrial</fullName>
    </recommendedName>
    <alternativeName>
        <fullName evidence="7">START domain-containing protein 7</fullName>
    </alternativeName>
</protein>
<evidence type="ECO:0000313" key="11">
    <source>
        <dbReference type="Proteomes" id="UP001066276"/>
    </source>
</evidence>
<evidence type="ECO:0000256" key="1">
    <source>
        <dbReference type="ARBA" id="ARBA00004173"/>
    </source>
</evidence>
<feature type="region of interest" description="Disordered" evidence="8">
    <location>
        <begin position="421"/>
        <end position="447"/>
    </location>
</feature>
<evidence type="ECO:0000256" key="4">
    <source>
        <dbReference type="ARBA" id="ARBA00023128"/>
    </source>
</evidence>
<evidence type="ECO:0000313" key="10">
    <source>
        <dbReference type="EMBL" id="KAJ1091965.1"/>
    </source>
</evidence>
<comment type="caution">
    <text evidence="10">The sequence shown here is derived from an EMBL/GenBank/DDBJ whole genome shotgun (WGS) entry which is preliminary data.</text>
</comment>
<dbReference type="GO" id="GO:0005739">
    <property type="term" value="C:mitochondrion"/>
    <property type="evidence" value="ECO:0007669"/>
    <property type="project" value="UniProtKB-SubCell"/>
</dbReference>
<evidence type="ECO:0000256" key="2">
    <source>
        <dbReference type="ARBA" id="ARBA00022946"/>
    </source>
</evidence>
<dbReference type="Proteomes" id="UP001066276">
    <property type="component" value="Chromosome 11"/>
</dbReference>
<dbReference type="InterPro" id="IPR041949">
    <property type="entry name" value="START_STARD7"/>
</dbReference>
<evidence type="ECO:0000256" key="8">
    <source>
        <dbReference type="SAM" id="MobiDB-lite"/>
    </source>
</evidence>
<evidence type="ECO:0000256" key="6">
    <source>
        <dbReference type="ARBA" id="ARBA00069252"/>
    </source>
</evidence>
<dbReference type="InterPro" id="IPR023393">
    <property type="entry name" value="START-like_dom_sf"/>
</dbReference>
<organism evidence="10 11">
    <name type="scientific">Pleurodeles waltl</name>
    <name type="common">Iberian ribbed newt</name>
    <dbReference type="NCBI Taxonomy" id="8319"/>
    <lineage>
        <taxon>Eukaryota</taxon>
        <taxon>Metazoa</taxon>
        <taxon>Chordata</taxon>
        <taxon>Craniata</taxon>
        <taxon>Vertebrata</taxon>
        <taxon>Euteleostomi</taxon>
        <taxon>Amphibia</taxon>
        <taxon>Batrachia</taxon>
        <taxon>Caudata</taxon>
        <taxon>Salamandroidea</taxon>
        <taxon>Salamandridae</taxon>
        <taxon>Pleurodelinae</taxon>
        <taxon>Pleurodeles</taxon>
    </lineage>
</organism>
<keyword evidence="11" id="KW-1185">Reference proteome</keyword>
<dbReference type="PANTHER" id="PTHR19308">
    <property type="entry name" value="PHOSPHATIDYLCHOLINE TRANSFER PROTEIN"/>
    <property type="match status" value="1"/>
</dbReference>
<evidence type="ECO:0000259" key="9">
    <source>
        <dbReference type="PROSITE" id="PS50848"/>
    </source>
</evidence>
<dbReference type="PANTHER" id="PTHR19308:SF8">
    <property type="entry name" value="STAR-RELATED LIPID TRANSFER PROTEIN 7, MITOCHONDRIAL"/>
    <property type="match status" value="1"/>
</dbReference>
<reference evidence="10" key="1">
    <citation type="journal article" date="2022" name="bioRxiv">
        <title>Sequencing and chromosome-scale assembly of the giantPleurodeles waltlgenome.</title>
        <authorList>
            <person name="Brown T."/>
            <person name="Elewa A."/>
            <person name="Iarovenko S."/>
            <person name="Subramanian E."/>
            <person name="Araus A.J."/>
            <person name="Petzold A."/>
            <person name="Susuki M."/>
            <person name="Suzuki K.-i.T."/>
            <person name="Hayashi T."/>
            <person name="Toyoda A."/>
            <person name="Oliveira C."/>
            <person name="Osipova E."/>
            <person name="Leigh N.D."/>
            <person name="Simon A."/>
            <person name="Yun M.H."/>
        </authorList>
    </citation>
    <scope>NUCLEOTIDE SEQUENCE</scope>
    <source>
        <strain evidence="10">20211129_DDA</strain>
        <tissue evidence="10">Liver</tissue>
    </source>
</reference>
<comment type="subcellular location">
    <subcellularLocation>
        <location evidence="1">Mitochondrion</location>
    </subcellularLocation>
</comment>
<dbReference type="SMART" id="SM00234">
    <property type="entry name" value="START"/>
    <property type="match status" value="1"/>
</dbReference>
<dbReference type="InterPro" id="IPR002913">
    <property type="entry name" value="START_lipid-bd_dom"/>
</dbReference>
<feature type="compositionally biased region" description="Basic and acidic residues" evidence="8">
    <location>
        <begin position="429"/>
        <end position="438"/>
    </location>
</feature>
<dbReference type="EMBL" id="JANPWB010000015">
    <property type="protein sequence ID" value="KAJ1091965.1"/>
    <property type="molecule type" value="Genomic_DNA"/>
</dbReference>
<dbReference type="CDD" id="cd08911">
    <property type="entry name" value="START_STARD7-like"/>
    <property type="match status" value="1"/>
</dbReference>
<name>A0AAV7LK53_PLEWA</name>
<dbReference type="InterPro" id="IPR051213">
    <property type="entry name" value="START_lipid_transfer"/>
</dbReference>
<dbReference type="SUPFAM" id="SSF55961">
    <property type="entry name" value="Bet v1-like"/>
    <property type="match status" value="1"/>
</dbReference>
<dbReference type="Pfam" id="PF01852">
    <property type="entry name" value="START"/>
    <property type="match status" value="1"/>
</dbReference>
<comment type="function">
    <text evidence="5">May play a protective role in mucosal tissues by preventing exaggerated allergic responses.</text>
</comment>
<dbReference type="GO" id="GO:0008289">
    <property type="term" value="F:lipid binding"/>
    <property type="evidence" value="ECO:0007669"/>
    <property type="project" value="InterPro"/>
</dbReference>
<dbReference type="AlphaFoldDB" id="A0AAV7LK53"/>
<keyword evidence="2" id="KW-0809">Transit peptide</keyword>
<feature type="domain" description="START" evidence="9">
    <location>
        <begin position="206"/>
        <end position="406"/>
    </location>
</feature>
<sequence length="447" mass="51448">MPGGVGVLACGYCVRYVCVERSLDVKGREEGEWTAGAEMWHSLQRTPPAGFYSYYINPARFVPRAGTRTEARDFRQPGTPMASGFQWVLSWFQMHSSQGPRQKKSLLSLLASHCSYVTGQRIRRAQQIGQLYSNIYSERSRWSLISCLWRRFRGRQGGACKLMAALTGVFMWEEERVKMEEIQRSGNEMLCLSGSVCGSSSGGSDLHNLEPETSSDVEPWEVMICKKDFKLWRRPIGGTSLYQYRVFGTYRDVTPRQFFNVQLDTEYRKKWDALVIKLEVIERDAVSGSEVVHWVTHFPYPMYSRDYVYIRRYHVDHENNLMILVSRAVEHPDVPESPSFVRVRTYQSQMVIRPHSSFDENGFDYLLTYSDNPQTVFPKYCVSWMVSSGMPDFLDKLHMAAVRARTMEIKVKDYISVPRPVDSSCEAKTSAERKEDNSHSTGQMGYA</sequence>
<evidence type="ECO:0000256" key="7">
    <source>
        <dbReference type="ARBA" id="ARBA00079053"/>
    </source>
</evidence>
<gene>
    <name evidence="10" type="ORF">NDU88_005079</name>
</gene>
<keyword evidence="3" id="KW-0175">Coiled coil</keyword>
<dbReference type="Gene3D" id="3.30.530.20">
    <property type="match status" value="1"/>
</dbReference>
<keyword evidence="4" id="KW-0496">Mitochondrion</keyword>
<dbReference type="PROSITE" id="PS50848">
    <property type="entry name" value="START"/>
    <property type="match status" value="1"/>
</dbReference>